<dbReference type="AlphaFoldDB" id="A0A4S8KQ93"/>
<protein>
    <submittedName>
        <fullName evidence="1">Uncharacterized protein</fullName>
    </submittedName>
</protein>
<name>A0A4S8KQ93_DENBC</name>
<keyword evidence="2" id="KW-1185">Reference proteome</keyword>
<accession>A0A4S8KQ93</accession>
<evidence type="ECO:0000313" key="1">
    <source>
        <dbReference type="EMBL" id="THU77849.1"/>
    </source>
</evidence>
<sequence length="195" mass="21191">MTWLSGAMDTVPNPPGALCTSRLGTNLSQSLTTVPGFGEDTTDYEAPAMSVKSRAEIVLMRNMMKAELELVKQHVDRAHISFQKDVGKSMSPSTVGSRGGSKKSAKRPNVMWEAIMMYAQPIVGLDLSIIGHLGNPVERIKASYAYSKGEYFWFCVASRELCAIKAEGVDGGGAVSTKLLDEVKSIPSPCRRLYQ</sequence>
<organism evidence="1 2">
    <name type="scientific">Dendrothele bispora (strain CBS 962.96)</name>
    <dbReference type="NCBI Taxonomy" id="1314807"/>
    <lineage>
        <taxon>Eukaryota</taxon>
        <taxon>Fungi</taxon>
        <taxon>Dikarya</taxon>
        <taxon>Basidiomycota</taxon>
        <taxon>Agaricomycotina</taxon>
        <taxon>Agaricomycetes</taxon>
        <taxon>Agaricomycetidae</taxon>
        <taxon>Agaricales</taxon>
        <taxon>Agaricales incertae sedis</taxon>
        <taxon>Dendrothele</taxon>
    </lineage>
</organism>
<evidence type="ECO:0000313" key="2">
    <source>
        <dbReference type="Proteomes" id="UP000297245"/>
    </source>
</evidence>
<dbReference type="Proteomes" id="UP000297245">
    <property type="component" value="Unassembled WGS sequence"/>
</dbReference>
<dbReference type="EMBL" id="ML180323">
    <property type="protein sequence ID" value="THU77849.1"/>
    <property type="molecule type" value="Genomic_DNA"/>
</dbReference>
<reference evidence="1 2" key="1">
    <citation type="journal article" date="2019" name="Nat. Ecol. Evol.">
        <title>Megaphylogeny resolves global patterns of mushroom evolution.</title>
        <authorList>
            <person name="Varga T."/>
            <person name="Krizsan K."/>
            <person name="Foldi C."/>
            <person name="Dima B."/>
            <person name="Sanchez-Garcia M."/>
            <person name="Sanchez-Ramirez S."/>
            <person name="Szollosi G.J."/>
            <person name="Szarkandi J.G."/>
            <person name="Papp V."/>
            <person name="Albert L."/>
            <person name="Andreopoulos W."/>
            <person name="Angelini C."/>
            <person name="Antonin V."/>
            <person name="Barry K.W."/>
            <person name="Bougher N.L."/>
            <person name="Buchanan P."/>
            <person name="Buyck B."/>
            <person name="Bense V."/>
            <person name="Catcheside P."/>
            <person name="Chovatia M."/>
            <person name="Cooper J."/>
            <person name="Damon W."/>
            <person name="Desjardin D."/>
            <person name="Finy P."/>
            <person name="Geml J."/>
            <person name="Haridas S."/>
            <person name="Hughes K."/>
            <person name="Justo A."/>
            <person name="Karasinski D."/>
            <person name="Kautmanova I."/>
            <person name="Kiss B."/>
            <person name="Kocsube S."/>
            <person name="Kotiranta H."/>
            <person name="LaButti K.M."/>
            <person name="Lechner B.E."/>
            <person name="Liimatainen K."/>
            <person name="Lipzen A."/>
            <person name="Lukacs Z."/>
            <person name="Mihaltcheva S."/>
            <person name="Morgado L.N."/>
            <person name="Niskanen T."/>
            <person name="Noordeloos M.E."/>
            <person name="Ohm R.A."/>
            <person name="Ortiz-Santana B."/>
            <person name="Ovrebo C."/>
            <person name="Racz N."/>
            <person name="Riley R."/>
            <person name="Savchenko A."/>
            <person name="Shiryaev A."/>
            <person name="Soop K."/>
            <person name="Spirin V."/>
            <person name="Szebenyi C."/>
            <person name="Tomsovsky M."/>
            <person name="Tulloss R.E."/>
            <person name="Uehling J."/>
            <person name="Grigoriev I.V."/>
            <person name="Vagvolgyi C."/>
            <person name="Papp T."/>
            <person name="Martin F.M."/>
            <person name="Miettinen O."/>
            <person name="Hibbett D.S."/>
            <person name="Nagy L.G."/>
        </authorList>
    </citation>
    <scope>NUCLEOTIDE SEQUENCE [LARGE SCALE GENOMIC DNA]</scope>
    <source>
        <strain evidence="1 2">CBS 962.96</strain>
    </source>
</reference>
<proteinExistence type="predicted"/>
<gene>
    <name evidence="1" type="ORF">K435DRAFT_812083</name>
</gene>
<dbReference type="OrthoDB" id="10055769at2759"/>